<sequence length="142" mass="16603">MLPGSSASHFHNKFQKFLPASIGVSHLKKRNRLKKNEDFQKVFKHGTSIANRQFVLYTLDQPENDELRVGLSVSKKIGNAVMRNRIKRLIRQAFLEEKERLKEKDYIIIARKPASQLTYEETKKSLQHLFRKSSLYKKSSSK</sequence>
<keyword evidence="10" id="KW-1185">Reference proteome</keyword>
<evidence type="ECO:0000256" key="2">
    <source>
        <dbReference type="ARBA" id="ARBA00022694"/>
    </source>
</evidence>
<dbReference type="HAMAP" id="MF_00227">
    <property type="entry name" value="RNase_P"/>
    <property type="match status" value="1"/>
</dbReference>
<dbReference type="GO" id="GO:0001682">
    <property type="term" value="P:tRNA 5'-leader removal"/>
    <property type="evidence" value="ECO:0007669"/>
    <property type="project" value="UniProtKB-UniRule"/>
</dbReference>
<evidence type="ECO:0000313" key="9">
    <source>
        <dbReference type="EMBL" id="AEP89072.1"/>
    </source>
</evidence>
<evidence type="ECO:0000256" key="1">
    <source>
        <dbReference type="ARBA" id="ARBA00002663"/>
    </source>
</evidence>
<evidence type="ECO:0000256" key="3">
    <source>
        <dbReference type="ARBA" id="ARBA00022722"/>
    </source>
</evidence>
<dbReference type="HOGENOM" id="CLU_117179_9_1_9"/>
<proteinExistence type="inferred from homology"/>
<dbReference type="AlphaFoldDB" id="G4NZJ0"/>
<dbReference type="GO" id="GO:0004526">
    <property type="term" value="F:ribonuclease P activity"/>
    <property type="evidence" value="ECO:0007669"/>
    <property type="project" value="UniProtKB-UniRule"/>
</dbReference>
<keyword evidence="2 7" id="KW-0819">tRNA processing</keyword>
<dbReference type="PANTHER" id="PTHR33992">
    <property type="entry name" value="RIBONUCLEASE P PROTEIN COMPONENT"/>
    <property type="match status" value="1"/>
</dbReference>
<comment type="similarity">
    <text evidence="7">Belongs to the RnpA family.</text>
</comment>
<reference evidence="9 10" key="1">
    <citation type="journal article" date="2012" name="J. Bacteriol.">
        <title>Whole-genome sequences of Bacillus subtilis and close relatives.</title>
        <authorList>
            <person name="Earl A.M."/>
            <person name="Eppinger M."/>
            <person name="Fricke W.F."/>
            <person name="Rosovitz M.J."/>
            <person name="Rasko D.A."/>
            <person name="Daugherty S."/>
            <person name="Losick R."/>
            <person name="Kolter R."/>
            <person name="Ravel J."/>
        </authorList>
    </citation>
    <scope>NUCLEOTIDE SEQUENCE [LARGE SCALE GENOMIC DNA]</scope>
    <source>
        <strain evidence="10">DSM 15029 / JCM 12233 / NBRC 101239 / NRRL B-23049 / TU-B-10</strain>
    </source>
</reference>
<accession>G4NZJ0</accession>
<dbReference type="KEGG" id="bst:GYO_4520"/>
<dbReference type="InterPro" id="IPR020568">
    <property type="entry name" value="Ribosomal_Su5_D2-typ_SF"/>
</dbReference>
<dbReference type="Pfam" id="PF00825">
    <property type="entry name" value="Ribonuclease_P"/>
    <property type="match status" value="1"/>
</dbReference>
<protein>
    <recommendedName>
        <fullName evidence="7 8">Ribonuclease P protein component</fullName>
        <shortName evidence="7">RNase P protein</shortName>
        <shortName evidence="7">RNaseP protein</shortName>
        <ecNumber evidence="7 8">3.1.26.5</ecNumber>
    </recommendedName>
    <alternativeName>
        <fullName evidence="7">Protein C5</fullName>
    </alternativeName>
</protein>
<evidence type="ECO:0000256" key="5">
    <source>
        <dbReference type="ARBA" id="ARBA00022801"/>
    </source>
</evidence>
<evidence type="ECO:0000256" key="4">
    <source>
        <dbReference type="ARBA" id="ARBA00022759"/>
    </source>
</evidence>
<gene>
    <name evidence="7 9" type="primary">rnpA</name>
    <name evidence="9" type="ordered locus">GYO_4520</name>
</gene>
<dbReference type="Gene3D" id="3.30.230.10">
    <property type="match status" value="1"/>
</dbReference>
<evidence type="ECO:0000256" key="8">
    <source>
        <dbReference type="NCBIfam" id="TIGR00188"/>
    </source>
</evidence>
<keyword evidence="6 7" id="KW-0694">RNA-binding</keyword>
<dbReference type="Proteomes" id="UP000002651">
    <property type="component" value="Chromosome"/>
</dbReference>
<evidence type="ECO:0000256" key="6">
    <source>
        <dbReference type="ARBA" id="ARBA00022884"/>
    </source>
</evidence>
<comment type="catalytic activity">
    <reaction evidence="7">
        <text>Endonucleolytic cleavage of RNA, removing 5'-extranucleotides from tRNA precursor.</text>
        <dbReference type="EC" id="3.1.26.5"/>
    </reaction>
</comment>
<keyword evidence="3 7" id="KW-0540">Nuclease</keyword>
<keyword evidence="5 7" id="KW-0378">Hydrolase</keyword>
<dbReference type="EC" id="3.1.26.5" evidence="7 8"/>
<dbReference type="PROSITE" id="PS00648">
    <property type="entry name" value="RIBONUCLEASE_P"/>
    <property type="match status" value="1"/>
</dbReference>
<comment type="subunit">
    <text evidence="7">Consists of a catalytic RNA component (M1 or rnpB) and a protein subunit.</text>
</comment>
<name>G4NZJ0_BACS4</name>
<comment type="function">
    <text evidence="1 7">RNaseP catalyzes the removal of the 5'-leader sequence from pre-tRNA to produce the mature 5'-terminus. It can also cleave other RNA substrates such as 4.5S RNA. The protein component plays an auxiliary but essential role in vivo by binding to the 5'-leader sequence and broadening the substrate specificity of the ribozyme.</text>
</comment>
<dbReference type="GO" id="GO:0000049">
    <property type="term" value="F:tRNA binding"/>
    <property type="evidence" value="ECO:0007669"/>
    <property type="project" value="UniProtKB-UniRule"/>
</dbReference>
<dbReference type="InterPro" id="IPR020539">
    <property type="entry name" value="RNase_P_CS"/>
</dbReference>
<dbReference type="GO" id="GO:0042781">
    <property type="term" value="F:3'-tRNA processing endoribonuclease activity"/>
    <property type="evidence" value="ECO:0007669"/>
    <property type="project" value="TreeGrafter"/>
</dbReference>
<evidence type="ECO:0000256" key="7">
    <source>
        <dbReference type="HAMAP-Rule" id="MF_00227"/>
    </source>
</evidence>
<organism evidence="9 10">
    <name type="scientific">Bacillus spizizenii (strain DSM 15029 / JCM 12233 / NBRC 101239 / NRRL B-23049 / TU-B-10)</name>
    <name type="common">Bacillus subtilis subsp. spizizenii</name>
    <dbReference type="NCBI Taxonomy" id="1052585"/>
    <lineage>
        <taxon>Bacteria</taxon>
        <taxon>Bacillati</taxon>
        <taxon>Bacillota</taxon>
        <taxon>Bacilli</taxon>
        <taxon>Bacillales</taxon>
        <taxon>Bacillaceae</taxon>
        <taxon>Bacillus</taxon>
    </lineage>
</organism>
<evidence type="ECO:0000313" key="10">
    <source>
        <dbReference type="Proteomes" id="UP000002651"/>
    </source>
</evidence>
<dbReference type="FunFam" id="3.30.230.10:FF:000021">
    <property type="entry name" value="Ribonuclease P protein component"/>
    <property type="match status" value="1"/>
</dbReference>
<dbReference type="PANTHER" id="PTHR33992:SF1">
    <property type="entry name" value="RIBONUCLEASE P PROTEIN COMPONENT"/>
    <property type="match status" value="1"/>
</dbReference>
<dbReference type="GO" id="GO:0030677">
    <property type="term" value="C:ribonuclease P complex"/>
    <property type="evidence" value="ECO:0007669"/>
    <property type="project" value="TreeGrafter"/>
</dbReference>
<dbReference type="NCBIfam" id="TIGR00188">
    <property type="entry name" value="rnpA"/>
    <property type="match status" value="1"/>
</dbReference>
<dbReference type="InterPro" id="IPR014721">
    <property type="entry name" value="Ribsml_uS5_D2-typ_fold_subgr"/>
</dbReference>
<dbReference type="EMBL" id="CP002905">
    <property type="protein sequence ID" value="AEP89072.1"/>
    <property type="molecule type" value="Genomic_DNA"/>
</dbReference>
<dbReference type="STRING" id="1052585.GYO_4520"/>
<dbReference type="SUPFAM" id="SSF54211">
    <property type="entry name" value="Ribosomal protein S5 domain 2-like"/>
    <property type="match status" value="1"/>
</dbReference>
<dbReference type="InterPro" id="IPR000100">
    <property type="entry name" value="RNase_P"/>
</dbReference>
<keyword evidence="4 7" id="KW-0255">Endonuclease</keyword>